<reference evidence="1 2" key="1">
    <citation type="journal article" date="2015" name="PLoS ONE">
        <title>Azotobacter Genomes: The Genome of Azotobacter chroococcum NCIMB 8003 (ATCC 4412).</title>
        <authorList>
            <person name="Robson R.L."/>
            <person name="Jones R."/>
            <person name="Robson R.M."/>
            <person name="Schwartz A."/>
            <person name="Richardson T.H."/>
        </authorList>
    </citation>
    <scope>NUCLEOTIDE SEQUENCE [LARGE SCALE GENOMIC DNA]</scope>
    <source>
        <strain evidence="1 2">NCIMB 8003</strain>
    </source>
</reference>
<dbReference type="AlphaFoldDB" id="A0A0C4WK13"/>
<proteinExistence type="predicted"/>
<evidence type="ECO:0000313" key="1">
    <source>
        <dbReference type="EMBL" id="AJE20434.1"/>
    </source>
</evidence>
<gene>
    <name evidence="1" type="ORF">Achr_9520</name>
</gene>
<sequence>MIVGEAEALAFIQGYKHLMLEVLGPEEIGDGRDTLTLLAAGRKEYLADPSRLDRALEALAGKSITVPAEVRAAVRSLEVKAWVYLRDTRAYSVFIDPDGQAAYGVLGLTQRLRDLLGDSGAVVETGLMCYGGRYVSDGLVTRVAWLGRGYRQEFTALLAELRAQGKFHSRCPA</sequence>
<protein>
    <submittedName>
        <fullName evidence="1">Uncharacterized protein</fullName>
    </submittedName>
</protein>
<keyword evidence="2" id="KW-1185">Reference proteome</keyword>
<organism evidence="1 2">
    <name type="scientific">Azotobacter chroococcum NCIMB 8003</name>
    <dbReference type="NCBI Taxonomy" id="1328314"/>
    <lineage>
        <taxon>Bacteria</taxon>
        <taxon>Pseudomonadati</taxon>
        <taxon>Pseudomonadota</taxon>
        <taxon>Gammaproteobacteria</taxon>
        <taxon>Pseudomonadales</taxon>
        <taxon>Pseudomonadaceae</taxon>
        <taxon>Azotobacter</taxon>
    </lineage>
</organism>
<dbReference type="RefSeq" id="WP_039802326.1">
    <property type="nucleotide sequence ID" value="NZ_CP010415.1"/>
</dbReference>
<dbReference type="EMBL" id="CP010415">
    <property type="protein sequence ID" value="AJE20434.1"/>
    <property type="molecule type" value="Genomic_DNA"/>
</dbReference>
<accession>A0A0C4WK13</accession>
<name>A0A0C4WK13_9GAMM</name>
<dbReference type="STRING" id="1328314.Achr_9520"/>
<evidence type="ECO:0000313" key="2">
    <source>
        <dbReference type="Proteomes" id="UP000068210"/>
    </source>
</evidence>
<dbReference type="HOGENOM" id="CLU_125019_0_0_6"/>
<dbReference type="Proteomes" id="UP000068210">
    <property type="component" value="Chromosome"/>
</dbReference>
<dbReference type="KEGG" id="acx:Achr_9520"/>